<dbReference type="GO" id="GO:0016020">
    <property type="term" value="C:membrane"/>
    <property type="evidence" value="ECO:0007669"/>
    <property type="project" value="UniProtKB-SubCell"/>
</dbReference>
<gene>
    <name evidence="7" type="ORF">EV700_2201</name>
</gene>
<keyword evidence="7" id="KW-0378">Hydrolase</keyword>
<proteinExistence type="predicted"/>
<sequence length="199" mass="21772">MLRDHKPKWALAGLVVMMFAMQAHGLAHWSWSRPEIAAGEWWRWFTGHYVHLGLRHLLINVLGLLVLTKLFEGVLHPRHWVCLLVLLPMMISSAFWWRLPGLSTYVGLSGVLHGAYVSGAILMAAGRTERWTGLLLLGLGLAKLGTEGISGESAATGVWIGGPVLMESHQLGALAGGGLALFWLLFGLTRARQATKLVP</sequence>
<keyword evidence="7" id="KW-0645">Protease</keyword>
<evidence type="ECO:0000256" key="5">
    <source>
        <dbReference type="SAM" id="Phobius"/>
    </source>
</evidence>
<organism evidence="7 8">
    <name type="scientific">Fluviicoccus keumensis</name>
    <dbReference type="NCBI Taxonomy" id="1435465"/>
    <lineage>
        <taxon>Bacteria</taxon>
        <taxon>Pseudomonadati</taxon>
        <taxon>Pseudomonadota</taxon>
        <taxon>Gammaproteobacteria</taxon>
        <taxon>Moraxellales</taxon>
        <taxon>Moraxellaceae</taxon>
        <taxon>Fluviicoccus</taxon>
    </lineage>
</organism>
<feature type="transmembrane region" description="Helical" evidence="5">
    <location>
        <begin position="80"/>
        <end position="99"/>
    </location>
</feature>
<dbReference type="GO" id="GO:0004252">
    <property type="term" value="F:serine-type endopeptidase activity"/>
    <property type="evidence" value="ECO:0007669"/>
    <property type="project" value="InterPro"/>
</dbReference>
<evidence type="ECO:0000256" key="4">
    <source>
        <dbReference type="ARBA" id="ARBA00023136"/>
    </source>
</evidence>
<evidence type="ECO:0000256" key="2">
    <source>
        <dbReference type="ARBA" id="ARBA00022692"/>
    </source>
</evidence>
<dbReference type="Proteomes" id="UP000292423">
    <property type="component" value="Unassembled WGS sequence"/>
</dbReference>
<evidence type="ECO:0000256" key="3">
    <source>
        <dbReference type="ARBA" id="ARBA00022989"/>
    </source>
</evidence>
<dbReference type="GO" id="GO:0006508">
    <property type="term" value="P:proteolysis"/>
    <property type="evidence" value="ECO:0007669"/>
    <property type="project" value="UniProtKB-KW"/>
</dbReference>
<comment type="caution">
    <text evidence="7">The sequence shown here is derived from an EMBL/GenBank/DDBJ whole genome shotgun (WGS) entry which is preliminary data.</text>
</comment>
<feature type="transmembrane region" description="Helical" evidence="5">
    <location>
        <begin position="171"/>
        <end position="189"/>
    </location>
</feature>
<name>A0A4Q7YN52_9GAMM</name>
<dbReference type="EMBL" id="SHKX01000013">
    <property type="protein sequence ID" value="RZU38273.1"/>
    <property type="molecule type" value="Genomic_DNA"/>
</dbReference>
<keyword evidence="3 5" id="KW-1133">Transmembrane helix</keyword>
<protein>
    <submittedName>
        <fullName evidence="7">Rhomboid family GlyGly-CTERM serine protease</fullName>
    </submittedName>
</protein>
<evidence type="ECO:0000313" key="7">
    <source>
        <dbReference type="EMBL" id="RZU38273.1"/>
    </source>
</evidence>
<dbReference type="SUPFAM" id="SSF144091">
    <property type="entry name" value="Rhomboid-like"/>
    <property type="match status" value="1"/>
</dbReference>
<feature type="transmembrane region" description="Helical" evidence="5">
    <location>
        <begin position="49"/>
        <end position="68"/>
    </location>
</feature>
<dbReference type="AlphaFoldDB" id="A0A4Q7YN52"/>
<dbReference type="Pfam" id="PF01694">
    <property type="entry name" value="Rhomboid"/>
    <property type="match status" value="1"/>
</dbReference>
<evidence type="ECO:0000313" key="8">
    <source>
        <dbReference type="Proteomes" id="UP000292423"/>
    </source>
</evidence>
<feature type="transmembrane region" description="Helical" evidence="5">
    <location>
        <begin position="131"/>
        <end position="151"/>
    </location>
</feature>
<feature type="domain" description="Peptidase S54 rhomboid" evidence="6">
    <location>
        <begin position="39"/>
        <end position="131"/>
    </location>
</feature>
<keyword evidence="4 5" id="KW-0472">Membrane</keyword>
<dbReference type="NCBIfam" id="TIGR03902">
    <property type="entry name" value="rhom_GG_sort"/>
    <property type="match status" value="1"/>
</dbReference>
<feature type="transmembrane region" description="Helical" evidence="5">
    <location>
        <begin position="105"/>
        <end position="124"/>
    </location>
</feature>
<keyword evidence="2 5" id="KW-0812">Transmembrane</keyword>
<evidence type="ECO:0000259" key="6">
    <source>
        <dbReference type="Pfam" id="PF01694"/>
    </source>
</evidence>
<dbReference type="OrthoDB" id="196054at2"/>
<dbReference type="InterPro" id="IPR035952">
    <property type="entry name" value="Rhomboid-like_sf"/>
</dbReference>
<dbReference type="InterPro" id="IPR023826">
    <property type="entry name" value="Rhom-like_SP_proteobac"/>
</dbReference>
<dbReference type="Gene3D" id="1.20.1540.10">
    <property type="entry name" value="Rhomboid-like"/>
    <property type="match status" value="1"/>
</dbReference>
<dbReference type="InterPro" id="IPR022764">
    <property type="entry name" value="Peptidase_S54_rhomboid_dom"/>
</dbReference>
<accession>A0A4Q7YN52</accession>
<evidence type="ECO:0000256" key="1">
    <source>
        <dbReference type="ARBA" id="ARBA00004141"/>
    </source>
</evidence>
<comment type="subcellular location">
    <subcellularLocation>
        <location evidence="1">Membrane</location>
        <topology evidence="1">Multi-pass membrane protein</topology>
    </subcellularLocation>
</comment>
<keyword evidence="8" id="KW-1185">Reference proteome</keyword>
<reference evidence="7 8" key="1">
    <citation type="submission" date="2019-02" db="EMBL/GenBank/DDBJ databases">
        <title>Genomic Encyclopedia of Type Strains, Phase IV (KMG-IV): sequencing the most valuable type-strain genomes for metagenomic binning, comparative biology and taxonomic classification.</title>
        <authorList>
            <person name="Goeker M."/>
        </authorList>
    </citation>
    <scope>NUCLEOTIDE SEQUENCE [LARGE SCALE GENOMIC DNA]</scope>
    <source>
        <strain evidence="7 8">DSM 105135</strain>
    </source>
</reference>